<dbReference type="Proteomes" id="UP001487740">
    <property type="component" value="Unassembled WGS sequence"/>
</dbReference>
<dbReference type="EMBL" id="JARAKH010000038">
    <property type="protein sequence ID" value="KAK8383191.1"/>
    <property type="molecule type" value="Genomic_DNA"/>
</dbReference>
<accession>A0AAW0T728</accession>
<comment type="caution">
    <text evidence="1">The sequence shown here is derived from an EMBL/GenBank/DDBJ whole genome shotgun (WGS) entry which is preliminary data.</text>
</comment>
<evidence type="ECO:0000313" key="2">
    <source>
        <dbReference type="Proteomes" id="UP001487740"/>
    </source>
</evidence>
<organism evidence="1 2">
    <name type="scientific">Scylla paramamosain</name>
    <name type="common">Mud crab</name>
    <dbReference type="NCBI Taxonomy" id="85552"/>
    <lineage>
        <taxon>Eukaryota</taxon>
        <taxon>Metazoa</taxon>
        <taxon>Ecdysozoa</taxon>
        <taxon>Arthropoda</taxon>
        <taxon>Crustacea</taxon>
        <taxon>Multicrustacea</taxon>
        <taxon>Malacostraca</taxon>
        <taxon>Eumalacostraca</taxon>
        <taxon>Eucarida</taxon>
        <taxon>Decapoda</taxon>
        <taxon>Pleocyemata</taxon>
        <taxon>Brachyura</taxon>
        <taxon>Eubrachyura</taxon>
        <taxon>Portunoidea</taxon>
        <taxon>Portunidae</taxon>
        <taxon>Portuninae</taxon>
        <taxon>Scylla</taxon>
    </lineage>
</organism>
<protein>
    <submittedName>
        <fullName evidence="1">Uncharacterized protein</fullName>
    </submittedName>
</protein>
<name>A0AAW0T728_SCYPA</name>
<reference evidence="1 2" key="1">
    <citation type="submission" date="2023-03" db="EMBL/GenBank/DDBJ databases">
        <title>High-quality genome of Scylla paramamosain provides insights in environmental adaptation.</title>
        <authorList>
            <person name="Zhang L."/>
        </authorList>
    </citation>
    <scope>NUCLEOTIDE SEQUENCE [LARGE SCALE GENOMIC DNA]</scope>
    <source>
        <strain evidence="1">LZ_2023a</strain>
        <tissue evidence="1">Muscle</tissue>
    </source>
</reference>
<proteinExistence type="predicted"/>
<evidence type="ECO:0000313" key="1">
    <source>
        <dbReference type="EMBL" id="KAK8383191.1"/>
    </source>
</evidence>
<gene>
    <name evidence="1" type="ORF">O3P69_011599</name>
</gene>
<dbReference type="EMBL" id="JARAKH010000038">
    <property type="protein sequence ID" value="KAK8383192.1"/>
    <property type="molecule type" value="Genomic_DNA"/>
</dbReference>
<dbReference type="AlphaFoldDB" id="A0AAW0T728"/>
<keyword evidence="2" id="KW-1185">Reference proteome</keyword>
<sequence>MAALGRGCGGARQVSNIYSEAPRIWVFRPISEDSEKEGTKLCRFHFSRSKGQLSHLIDSRWTSTPFKCESGGSGSAAIANKCAEICYVRICSCINDKGDKVQRSQEAAVHVVRGCLACSHLPALTQDSLMCSLPRSELHRPCCLAARHHSLPLLTVSSRKNEKAMCVVAFLAESECKPLSRRCASLSSLPGAAALGASPGEHLGFKIIQR</sequence>